<accession>A0ABQ6I745</accession>
<feature type="chain" id="PRO_5046495954" evidence="1">
    <location>
        <begin position="19"/>
        <end position="139"/>
    </location>
</feature>
<keyword evidence="3" id="KW-1185">Reference proteome</keyword>
<dbReference type="EMBL" id="BSUK01000001">
    <property type="protein sequence ID" value="GMA26116.1"/>
    <property type="molecule type" value="Genomic_DNA"/>
</dbReference>
<evidence type="ECO:0000313" key="3">
    <source>
        <dbReference type="Proteomes" id="UP001157091"/>
    </source>
</evidence>
<evidence type="ECO:0000256" key="1">
    <source>
        <dbReference type="SAM" id="SignalP"/>
    </source>
</evidence>
<comment type="caution">
    <text evidence="2">The sequence shown here is derived from an EMBL/GenBank/DDBJ whole genome shotgun (WGS) entry which is preliminary data.</text>
</comment>
<proteinExistence type="predicted"/>
<dbReference type="Proteomes" id="UP001157091">
    <property type="component" value="Unassembled WGS sequence"/>
</dbReference>
<feature type="signal peptide" evidence="1">
    <location>
        <begin position="1"/>
        <end position="18"/>
    </location>
</feature>
<keyword evidence="1" id="KW-0732">Signal</keyword>
<organism evidence="2 3">
    <name type="scientific">Luteimicrobium album</name>
    <dbReference type="NCBI Taxonomy" id="1054550"/>
    <lineage>
        <taxon>Bacteria</taxon>
        <taxon>Bacillati</taxon>
        <taxon>Actinomycetota</taxon>
        <taxon>Actinomycetes</taxon>
        <taxon>Micrococcales</taxon>
        <taxon>Luteimicrobium</taxon>
    </lineage>
</organism>
<evidence type="ECO:0000313" key="2">
    <source>
        <dbReference type="EMBL" id="GMA26116.1"/>
    </source>
</evidence>
<protein>
    <submittedName>
        <fullName evidence="2">Uncharacterized protein</fullName>
    </submittedName>
</protein>
<sequence>MAVLVVALGLVATVAACGEEDPQDQATVTGSTQADVQVTGSAWSPPSFAYDTPLTVTAQRMETVWEGVGPKVKDGDVVVLDTYAEDGRTRKVVANSFAGSRGRSGSTRRRSARRCTAWSWAGRRAAGCSTSPSRRVCRW</sequence>
<name>A0ABQ6I745_9MICO</name>
<reference evidence="3" key="1">
    <citation type="journal article" date="2019" name="Int. J. Syst. Evol. Microbiol.">
        <title>The Global Catalogue of Microorganisms (GCM) 10K type strain sequencing project: providing services to taxonomists for standard genome sequencing and annotation.</title>
        <authorList>
            <consortium name="The Broad Institute Genomics Platform"/>
            <consortium name="The Broad Institute Genome Sequencing Center for Infectious Disease"/>
            <person name="Wu L."/>
            <person name="Ma J."/>
        </authorList>
    </citation>
    <scope>NUCLEOTIDE SEQUENCE [LARGE SCALE GENOMIC DNA]</scope>
    <source>
        <strain evidence="3">NBRC 106348</strain>
    </source>
</reference>
<gene>
    <name evidence="2" type="ORF">GCM10025864_38750</name>
</gene>